<keyword evidence="3" id="KW-1185">Reference proteome</keyword>
<feature type="compositionally biased region" description="Basic and acidic residues" evidence="1">
    <location>
        <begin position="25"/>
        <end position="39"/>
    </location>
</feature>
<reference evidence="2" key="1">
    <citation type="submission" date="2023-03" db="EMBL/GenBank/DDBJ databases">
        <title>Massive genome expansion in bonnet fungi (Mycena s.s.) driven by repeated elements and novel gene families across ecological guilds.</title>
        <authorList>
            <consortium name="Lawrence Berkeley National Laboratory"/>
            <person name="Harder C.B."/>
            <person name="Miyauchi S."/>
            <person name="Viragh M."/>
            <person name="Kuo A."/>
            <person name="Thoen E."/>
            <person name="Andreopoulos B."/>
            <person name="Lu D."/>
            <person name="Skrede I."/>
            <person name="Drula E."/>
            <person name="Henrissat B."/>
            <person name="Morin E."/>
            <person name="Kohler A."/>
            <person name="Barry K."/>
            <person name="LaButti K."/>
            <person name="Morin E."/>
            <person name="Salamov A."/>
            <person name="Lipzen A."/>
            <person name="Mereny Z."/>
            <person name="Hegedus B."/>
            <person name="Baldrian P."/>
            <person name="Stursova M."/>
            <person name="Weitz H."/>
            <person name="Taylor A."/>
            <person name="Grigoriev I.V."/>
            <person name="Nagy L.G."/>
            <person name="Martin F."/>
            <person name="Kauserud H."/>
        </authorList>
    </citation>
    <scope>NUCLEOTIDE SEQUENCE</scope>
    <source>
        <strain evidence="2">CBHHK067</strain>
    </source>
</reference>
<organism evidence="2 3">
    <name type="scientific">Mycena rosella</name>
    <name type="common">Pink bonnet</name>
    <name type="synonym">Agaricus rosellus</name>
    <dbReference type="NCBI Taxonomy" id="1033263"/>
    <lineage>
        <taxon>Eukaryota</taxon>
        <taxon>Fungi</taxon>
        <taxon>Dikarya</taxon>
        <taxon>Basidiomycota</taxon>
        <taxon>Agaricomycotina</taxon>
        <taxon>Agaricomycetes</taxon>
        <taxon>Agaricomycetidae</taxon>
        <taxon>Agaricales</taxon>
        <taxon>Marasmiineae</taxon>
        <taxon>Mycenaceae</taxon>
        <taxon>Mycena</taxon>
    </lineage>
</organism>
<accession>A0AAD7D4Y8</accession>
<sequence>MASAGIWTRSGYDGSWSNASAANRGDNKDTSFRGVHDNPYDVEDEPFVNTLFVEDLGDSKTEDAQLLEELRSKSPSQFAEYLTEVAKAQNSKRETASTASVWGVSLDDYSLAGDGSLQPEITLADDPSIHARLTDPRNPKRVAEIWKQITVGTDLTPDTGGKGQGT</sequence>
<comment type="caution">
    <text evidence="2">The sequence shown here is derived from an EMBL/GenBank/DDBJ whole genome shotgun (WGS) entry which is preliminary data.</text>
</comment>
<evidence type="ECO:0000313" key="3">
    <source>
        <dbReference type="Proteomes" id="UP001221757"/>
    </source>
</evidence>
<dbReference type="Proteomes" id="UP001221757">
    <property type="component" value="Unassembled WGS sequence"/>
</dbReference>
<protein>
    <submittedName>
        <fullName evidence="2">Uncharacterized protein</fullName>
    </submittedName>
</protein>
<evidence type="ECO:0000256" key="1">
    <source>
        <dbReference type="SAM" id="MobiDB-lite"/>
    </source>
</evidence>
<dbReference type="AlphaFoldDB" id="A0AAD7D4Y8"/>
<gene>
    <name evidence="2" type="ORF">B0H17DRAFT_1139676</name>
</gene>
<dbReference type="EMBL" id="JARKIE010000139">
    <property type="protein sequence ID" value="KAJ7677314.1"/>
    <property type="molecule type" value="Genomic_DNA"/>
</dbReference>
<feature type="region of interest" description="Disordered" evidence="1">
    <location>
        <begin position="1"/>
        <end position="40"/>
    </location>
</feature>
<proteinExistence type="predicted"/>
<evidence type="ECO:0000313" key="2">
    <source>
        <dbReference type="EMBL" id="KAJ7677314.1"/>
    </source>
</evidence>
<name>A0AAD7D4Y8_MYCRO</name>